<dbReference type="GO" id="GO:0008276">
    <property type="term" value="F:protein methyltransferase activity"/>
    <property type="evidence" value="ECO:0007669"/>
    <property type="project" value="InterPro"/>
</dbReference>
<reference evidence="8 10" key="3">
    <citation type="submission" date="2019-03" db="EMBL/GenBank/DDBJ databases">
        <authorList>
            <consortium name="Pathogen Informatics"/>
        </authorList>
    </citation>
    <scope>NUCLEOTIDE SEQUENCE [LARGE SCALE GENOMIC DNA]</scope>
    <source>
        <strain evidence="8 10">NCTC12282</strain>
    </source>
</reference>
<evidence type="ECO:0000313" key="8">
    <source>
        <dbReference type="EMBL" id="VFS48626.1"/>
    </source>
</evidence>
<dbReference type="EC" id="2.1.1.-" evidence="8"/>
<keyword evidence="5" id="KW-0949">S-adenosyl-L-methionine</keyword>
<evidence type="ECO:0000256" key="5">
    <source>
        <dbReference type="ARBA" id="ARBA00022691"/>
    </source>
</evidence>
<dbReference type="Gene3D" id="3.40.50.150">
    <property type="entry name" value="Vaccinia Virus protein VP39"/>
    <property type="match status" value="1"/>
</dbReference>
<evidence type="ECO:0000256" key="3">
    <source>
        <dbReference type="ARBA" id="ARBA00022603"/>
    </source>
</evidence>
<dbReference type="STRING" id="1111728.GCA_000427805_01778"/>
<evidence type="ECO:0000313" key="7">
    <source>
        <dbReference type="EMBL" id="PHI29902.1"/>
    </source>
</evidence>
<dbReference type="NCBIfam" id="TIGR02469">
    <property type="entry name" value="CbiT"/>
    <property type="match status" value="1"/>
</dbReference>
<evidence type="ECO:0000313" key="10">
    <source>
        <dbReference type="Proteomes" id="UP000373449"/>
    </source>
</evidence>
<dbReference type="AlphaFoldDB" id="A0A2C6DNJ8"/>
<dbReference type="PANTHER" id="PTHR43182">
    <property type="entry name" value="COBALT-PRECORRIN-6B C(15)-METHYLTRANSFERASE (DECARBOXYLATING)"/>
    <property type="match status" value="1"/>
</dbReference>
<dbReference type="PANTHER" id="PTHR43182:SF1">
    <property type="entry name" value="COBALT-PRECORRIN-7 C(5)-METHYLTRANSFERASE"/>
    <property type="match status" value="1"/>
</dbReference>
<evidence type="ECO:0000313" key="9">
    <source>
        <dbReference type="Proteomes" id="UP000224974"/>
    </source>
</evidence>
<accession>A0A2C6DNJ8</accession>
<dbReference type="Pfam" id="PF05175">
    <property type="entry name" value="MTS"/>
    <property type="match status" value="1"/>
</dbReference>
<proteinExistence type="predicted"/>
<dbReference type="GO" id="GO:0032259">
    <property type="term" value="P:methylation"/>
    <property type="evidence" value="ECO:0007669"/>
    <property type="project" value="UniProtKB-KW"/>
</dbReference>
<name>A0A2C6DNJ8_9GAMM</name>
<evidence type="ECO:0000259" key="6">
    <source>
        <dbReference type="Pfam" id="PF05175"/>
    </source>
</evidence>
<dbReference type="Proteomes" id="UP000224974">
    <property type="component" value="Unassembled WGS sequence"/>
</dbReference>
<dbReference type="SUPFAM" id="SSF53335">
    <property type="entry name" value="S-adenosyl-L-methionine-dependent methyltransferases"/>
    <property type="match status" value="1"/>
</dbReference>
<keyword evidence="3 7" id="KW-0489">Methyltransferase</keyword>
<evidence type="ECO:0000256" key="4">
    <source>
        <dbReference type="ARBA" id="ARBA00022679"/>
    </source>
</evidence>
<comment type="pathway">
    <text evidence="1">Cofactor biosynthesis; adenosylcobalamin biosynthesis.</text>
</comment>
<dbReference type="EMBL" id="PDDX01000001">
    <property type="protein sequence ID" value="PHI29902.1"/>
    <property type="molecule type" value="Genomic_DNA"/>
</dbReference>
<dbReference type="GO" id="GO:0009236">
    <property type="term" value="P:cobalamin biosynthetic process"/>
    <property type="evidence" value="ECO:0007669"/>
    <property type="project" value="UniProtKB-UniPathway"/>
</dbReference>
<dbReference type="Proteomes" id="UP000373449">
    <property type="component" value="Unassembled WGS sequence"/>
</dbReference>
<dbReference type="NCBIfam" id="NF006138">
    <property type="entry name" value="PRK08287.1"/>
    <property type="match status" value="1"/>
</dbReference>
<dbReference type="UniPathway" id="UPA00148"/>
<dbReference type="CDD" id="cd02440">
    <property type="entry name" value="AdoMet_MTases"/>
    <property type="match status" value="1"/>
</dbReference>
<dbReference type="OrthoDB" id="9787825at2"/>
<evidence type="ECO:0000256" key="1">
    <source>
        <dbReference type="ARBA" id="ARBA00004953"/>
    </source>
</evidence>
<keyword evidence="4 7" id="KW-0808">Transferase</keyword>
<sequence length="189" mass="20912">MNDELFLRGHRVPMTKEPVRLLALERLDLRHARRLIDIGAGTGSISIEAALRYPNLDVIAIERNESALSLIAENCRHFDCHNIRIISGMAPVDIAETADAIFIGGTGGQLTELVDWSLQHLPSGGRLVMTFILLENLTKALAYLQTCRVTQLDCCELQIGALTSLGQGHYFKPNNPAYLISCLKEECRA</sequence>
<dbReference type="InterPro" id="IPR007848">
    <property type="entry name" value="Small_mtfrase_dom"/>
</dbReference>
<reference evidence="7" key="1">
    <citation type="submission" date="2017-09" db="EMBL/GenBank/DDBJ databases">
        <title>FDA dAtabase for Regulatory Grade micrObial Sequences (FDA-ARGOS): Supporting development and validation of Infectious Disease Dx tests.</title>
        <authorList>
            <person name="Minogue T."/>
            <person name="Wolcott M."/>
            <person name="Wasieloski L."/>
            <person name="Aguilar W."/>
            <person name="Moore D."/>
            <person name="Tallon L.J."/>
            <person name="Sadzewicz L."/>
            <person name="Ott S."/>
            <person name="Zhao X."/>
            <person name="Nagaraj S."/>
            <person name="Vavikolanu K."/>
            <person name="Aluvathingal J."/>
            <person name="Nadendla S."/>
            <person name="Sichtig H."/>
        </authorList>
    </citation>
    <scope>NUCLEOTIDE SEQUENCE</scope>
    <source>
        <strain evidence="7">FDAARGOS_387</strain>
    </source>
</reference>
<organism evidence="7 9">
    <name type="scientific">Budvicia aquatica</name>
    <dbReference type="NCBI Taxonomy" id="82979"/>
    <lineage>
        <taxon>Bacteria</taxon>
        <taxon>Pseudomonadati</taxon>
        <taxon>Pseudomonadota</taxon>
        <taxon>Gammaproteobacteria</taxon>
        <taxon>Enterobacterales</taxon>
        <taxon>Budviciaceae</taxon>
        <taxon>Budvicia</taxon>
    </lineage>
</organism>
<dbReference type="RefSeq" id="WP_029096495.1">
    <property type="nucleotide sequence ID" value="NZ_CAADJA010000002.1"/>
</dbReference>
<feature type="domain" description="Methyltransferase small" evidence="6">
    <location>
        <begin position="24"/>
        <end position="89"/>
    </location>
</feature>
<dbReference type="EMBL" id="CAADJA010000002">
    <property type="protein sequence ID" value="VFS48626.1"/>
    <property type="molecule type" value="Genomic_DNA"/>
</dbReference>
<dbReference type="InterPro" id="IPR014008">
    <property type="entry name" value="Cbl_synth_MTase_CbiT"/>
</dbReference>
<gene>
    <name evidence="8" type="primary">cbiT</name>
    <name evidence="7" type="ORF">CRN84_11430</name>
    <name evidence="8" type="ORF">NCTC12282_03295</name>
</gene>
<protein>
    <submittedName>
        <fullName evidence="7">Decarboxylating cobalt-precorrin-6B (C(15))-methyltransferase</fullName>
    </submittedName>
    <submittedName>
        <fullName evidence="8">Probable cobalt-precorrin-6Y C(15)-methyltransferase [decarboxylating]</fullName>
        <ecNumber evidence="8">2.1.1.-</ecNumber>
    </submittedName>
</protein>
<keyword evidence="9" id="KW-1185">Reference proteome</keyword>
<dbReference type="InterPro" id="IPR029063">
    <property type="entry name" value="SAM-dependent_MTases_sf"/>
</dbReference>
<keyword evidence="2" id="KW-0169">Cobalamin biosynthesis</keyword>
<dbReference type="InterPro" id="IPR050714">
    <property type="entry name" value="Cobalamin_biosynth_MTase"/>
</dbReference>
<reference evidence="9" key="2">
    <citation type="submission" date="2017-09" db="EMBL/GenBank/DDBJ databases">
        <title>FDA dAtabase for Regulatory Grade micrObial Sequences (FDA-ARGOS): Supporting development and validation of Infectious Disease Dx tests.</title>
        <authorList>
            <person name="Minogue T."/>
            <person name="Wolcott M."/>
            <person name="Wasieloski L."/>
            <person name="Aguilar W."/>
            <person name="Moore D."/>
            <person name="Tallon L."/>
            <person name="Sadzewicz L."/>
            <person name="Ott S."/>
            <person name="Zhao X."/>
            <person name="Nagaraj S."/>
            <person name="Vavikolanu K."/>
            <person name="Aluvathingal J."/>
            <person name="Nadendla S."/>
            <person name="Sichtig H."/>
        </authorList>
    </citation>
    <scope>NUCLEOTIDE SEQUENCE [LARGE SCALE GENOMIC DNA]</scope>
    <source>
        <strain evidence="9">FDAARGOS_387</strain>
    </source>
</reference>
<evidence type="ECO:0000256" key="2">
    <source>
        <dbReference type="ARBA" id="ARBA00022573"/>
    </source>
</evidence>